<keyword evidence="2" id="KW-0378">Hydrolase</keyword>
<reference evidence="3 4" key="1">
    <citation type="submission" date="2023-05" db="EMBL/GenBank/DDBJ databases">
        <title>A 100% complete, gapless, phased diploid assembly of the Scenedesmus obliquus UTEX 3031 genome.</title>
        <authorList>
            <person name="Biondi T.C."/>
            <person name="Hanschen E.R."/>
            <person name="Kwon T."/>
            <person name="Eng W."/>
            <person name="Kruse C.P.S."/>
            <person name="Koehler S.I."/>
            <person name="Kunde Y."/>
            <person name="Gleasner C.D."/>
            <person name="You Mak K.T."/>
            <person name="Polle J."/>
            <person name="Hovde B.T."/>
            <person name="Starkenburg S.R."/>
        </authorList>
    </citation>
    <scope>NUCLEOTIDE SEQUENCE [LARGE SCALE GENOMIC DNA]</scope>
    <source>
        <strain evidence="3 4">DOE0152z</strain>
    </source>
</reference>
<dbReference type="SUPFAM" id="SSF54637">
    <property type="entry name" value="Thioesterase/thiol ester dehydrase-isomerase"/>
    <property type="match status" value="1"/>
</dbReference>
<dbReference type="Proteomes" id="UP001244341">
    <property type="component" value="Chromosome 2b"/>
</dbReference>
<accession>A0ABY8TLU2</accession>
<gene>
    <name evidence="3" type="ORF">OEZ85_010242</name>
</gene>
<dbReference type="InterPro" id="IPR050563">
    <property type="entry name" value="4-hydroxybenzoyl-CoA_TE"/>
</dbReference>
<evidence type="ECO:0000256" key="1">
    <source>
        <dbReference type="ARBA" id="ARBA00005953"/>
    </source>
</evidence>
<evidence type="ECO:0000313" key="4">
    <source>
        <dbReference type="Proteomes" id="UP001244341"/>
    </source>
</evidence>
<proteinExistence type="inferred from homology"/>
<keyword evidence="4" id="KW-1185">Reference proteome</keyword>
<protein>
    <recommendedName>
        <fullName evidence="5">Thioesterase domain-containing protein</fullName>
    </recommendedName>
</protein>
<sequence>MAVAPYKIRADRAFFCHAQVPPTDVDSYGVVKNTVYHEYLYAARVAFGASLGFPLEVLLEEYGVMTATISVTTHFKSPLQVGDVFFAESVPVQVKGATVKFKERVVRLSSSGSEQQVVAEGEATCVGLLPGCPPVKPARIPAPFRQALLRCIDAAASAEAVARN</sequence>
<dbReference type="EMBL" id="CP126209">
    <property type="protein sequence ID" value="WIA10030.1"/>
    <property type="molecule type" value="Genomic_DNA"/>
</dbReference>
<dbReference type="Gene3D" id="3.10.129.10">
    <property type="entry name" value="Hotdog Thioesterase"/>
    <property type="match status" value="1"/>
</dbReference>
<organism evidence="3 4">
    <name type="scientific">Tetradesmus obliquus</name>
    <name type="common">Green alga</name>
    <name type="synonym">Acutodesmus obliquus</name>
    <dbReference type="NCBI Taxonomy" id="3088"/>
    <lineage>
        <taxon>Eukaryota</taxon>
        <taxon>Viridiplantae</taxon>
        <taxon>Chlorophyta</taxon>
        <taxon>core chlorophytes</taxon>
        <taxon>Chlorophyceae</taxon>
        <taxon>CS clade</taxon>
        <taxon>Sphaeropleales</taxon>
        <taxon>Scenedesmaceae</taxon>
        <taxon>Tetradesmus</taxon>
    </lineage>
</organism>
<dbReference type="Pfam" id="PF13279">
    <property type="entry name" value="4HBT_2"/>
    <property type="match status" value="1"/>
</dbReference>
<dbReference type="PANTHER" id="PTHR31793">
    <property type="entry name" value="4-HYDROXYBENZOYL-COA THIOESTERASE FAMILY MEMBER"/>
    <property type="match status" value="1"/>
</dbReference>
<evidence type="ECO:0000313" key="3">
    <source>
        <dbReference type="EMBL" id="WIA10030.1"/>
    </source>
</evidence>
<dbReference type="InterPro" id="IPR029069">
    <property type="entry name" value="HotDog_dom_sf"/>
</dbReference>
<name>A0ABY8TLU2_TETOB</name>
<evidence type="ECO:0000256" key="2">
    <source>
        <dbReference type="ARBA" id="ARBA00022801"/>
    </source>
</evidence>
<comment type="similarity">
    <text evidence="1">Belongs to the 4-hydroxybenzoyl-CoA thioesterase family.</text>
</comment>
<dbReference type="CDD" id="cd00586">
    <property type="entry name" value="4HBT"/>
    <property type="match status" value="1"/>
</dbReference>
<dbReference type="PANTHER" id="PTHR31793:SF27">
    <property type="entry name" value="NOVEL THIOESTERASE SUPERFAMILY DOMAIN AND SAPOSIN A-TYPE DOMAIN CONTAINING PROTEIN (0610012H03RIK)"/>
    <property type="match status" value="1"/>
</dbReference>
<evidence type="ECO:0008006" key="5">
    <source>
        <dbReference type="Google" id="ProtNLM"/>
    </source>
</evidence>